<evidence type="ECO:0000313" key="1">
    <source>
        <dbReference type="EMBL" id="KAH3787481.1"/>
    </source>
</evidence>
<proteinExistence type="predicted"/>
<protein>
    <submittedName>
        <fullName evidence="1">Uncharacterized protein</fullName>
    </submittedName>
</protein>
<dbReference type="AlphaFoldDB" id="A0A9D4EZZ9"/>
<evidence type="ECO:0000313" key="2">
    <source>
        <dbReference type="Proteomes" id="UP000828390"/>
    </source>
</evidence>
<dbReference type="Proteomes" id="UP000828390">
    <property type="component" value="Unassembled WGS sequence"/>
</dbReference>
<keyword evidence="2" id="KW-1185">Reference proteome</keyword>
<accession>A0A9D4EZZ9</accession>
<sequence length="302" mass="34057">MHYFYSRNDSRLQESFRKYLMCIALKGLRDTPICTVEKYLELIESDPLTVYFNKDVPLSNCTGDQFLMNMSNLATNTCSSPVYVNHMAQVYCNGSRMEDRICSLNASSLYINNHCLGYDIMTACIETTGESMFGVACKRREITSAYDKNTFGELMKLKEECDDWQSQQSEACLYPLMKMYDNATKCITMLLNASLAPPLATDAVCGETGGDLWFELCASVSQSVSQSVNCLIRLLRNVSIDNTETCRTKIQDFNSLPKRLLALHMSLYGAQTSCDSSQVPAEVALRWDPRMDRCNGRLDVKA</sequence>
<reference evidence="1" key="2">
    <citation type="submission" date="2020-11" db="EMBL/GenBank/DDBJ databases">
        <authorList>
            <person name="McCartney M.A."/>
            <person name="Auch B."/>
            <person name="Kono T."/>
            <person name="Mallez S."/>
            <person name="Becker A."/>
            <person name="Gohl D.M."/>
            <person name="Silverstein K.A.T."/>
            <person name="Koren S."/>
            <person name="Bechman K.B."/>
            <person name="Herman A."/>
            <person name="Abrahante J.E."/>
            <person name="Garbe J."/>
        </authorList>
    </citation>
    <scope>NUCLEOTIDE SEQUENCE</scope>
    <source>
        <strain evidence="1">Duluth1</strain>
        <tissue evidence="1">Whole animal</tissue>
    </source>
</reference>
<dbReference type="EMBL" id="JAIWYP010000008">
    <property type="protein sequence ID" value="KAH3787481.1"/>
    <property type="molecule type" value="Genomic_DNA"/>
</dbReference>
<gene>
    <name evidence="1" type="ORF">DPMN_165605</name>
</gene>
<organism evidence="1 2">
    <name type="scientific">Dreissena polymorpha</name>
    <name type="common">Zebra mussel</name>
    <name type="synonym">Mytilus polymorpha</name>
    <dbReference type="NCBI Taxonomy" id="45954"/>
    <lineage>
        <taxon>Eukaryota</taxon>
        <taxon>Metazoa</taxon>
        <taxon>Spiralia</taxon>
        <taxon>Lophotrochozoa</taxon>
        <taxon>Mollusca</taxon>
        <taxon>Bivalvia</taxon>
        <taxon>Autobranchia</taxon>
        <taxon>Heteroconchia</taxon>
        <taxon>Euheterodonta</taxon>
        <taxon>Imparidentia</taxon>
        <taxon>Neoheterodontei</taxon>
        <taxon>Myida</taxon>
        <taxon>Dreissenoidea</taxon>
        <taxon>Dreissenidae</taxon>
        <taxon>Dreissena</taxon>
    </lineage>
</organism>
<comment type="caution">
    <text evidence="1">The sequence shown here is derived from an EMBL/GenBank/DDBJ whole genome shotgun (WGS) entry which is preliminary data.</text>
</comment>
<name>A0A9D4EZZ9_DREPO</name>
<reference evidence="1" key="1">
    <citation type="journal article" date="2019" name="bioRxiv">
        <title>The Genome of the Zebra Mussel, Dreissena polymorpha: A Resource for Invasive Species Research.</title>
        <authorList>
            <person name="McCartney M.A."/>
            <person name="Auch B."/>
            <person name="Kono T."/>
            <person name="Mallez S."/>
            <person name="Zhang Y."/>
            <person name="Obille A."/>
            <person name="Becker A."/>
            <person name="Abrahante J.E."/>
            <person name="Garbe J."/>
            <person name="Badalamenti J.P."/>
            <person name="Herman A."/>
            <person name="Mangelson H."/>
            <person name="Liachko I."/>
            <person name="Sullivan S."/>
            <person name="Sone E.D."/>
            <person name="Koren S."/>
            <person name="Silverstein K.A.T."/>
            <person name="Beckman K.B."/>
            <person name="Gohl D.M."/>
        </authorList>
    </citation>
    <scope>NUCLEOTIDE SEQUENCE</scope>
    <source>
        <strain evidence="1">Duluth1</strain>
        <tissue evidence="1">Whole animal</tissue>
    </source>
</reference>